<evidence type="ECO:0000313" key="2">
    <source>
        <dbReference type="Proteomes" id="UP000075840"/>
    </source>
</evidence>
<keyword evidence="2" id="KW-1185">Reference proteome</keyword>
<proteinExistence type="predicted"/>
<dbReference type="VEuPathDB" id="VectorBase:AARA21_014991"/>
<dbReference type="PANTHER" id="PTHR20898">
    <property type="entry name" value="DAEDALUS ON 3-RELATED-RELATED"/>
    <property type="match status" value="1"/>
</dbReference>
<dbReference type="InterPro" id="IPR010512">
    <property type="entry name" value="DUF1091"/>
</dbReference>
<dbReference type="EnsemblMetazoa" id="AARA016079-RA">
    <property type="protein sequence ID" value="AARA016079-PA"/>
    <property type="gene ID" value="AARA016079"/>
</dbReference>
<sequence length="236" mass="27195">MIPSTASGSLKRQRALLLLCLTAQLLLLCLLSDGVTAPKTKPRTSGMATNRTVRVTKMLCIEQPYKHSTLQHCEMEQFANGTVGLHISVHIPIVLDYIAVSAKVYYKYTTYRPFMIDWTMEYCRAARVGTFNPTNALIMKVIEESMPDFYYPCPHGNRTYTVFWLLDTKFIPQTLPSGDYRLDIFYRESSNVPLFALQMYGATWHYRLNTVLWHKIKHSFQLSSHLLYSCSIIQTM</sequence>
<dbReference type="EMBL" id="APCN01000266">
    <property type="status" value="NOT_ANNOTATED_CDS"/>
    <property type="molecule type" value="Genomic_DNA"/>
</dbReference>
<dbReference type="Pfam" id="PF06477">
    <property type="entry name" value="DUF1091"/>
    <property type="match status" value="1"/>
</dbReference>
<name>A0A1I8JTK5_ANOAR</name>
<accession>A0A1I8JTK5</accession>
<organism evidence="1 2">
    <name type="scientific">Anopheles arabiensis</name>
    <name type="common">Mosquito</name>
    <dbReference type="NCBI Taxonomy" id="7173"/>
    <lineage>
        <taxon>Eukaryota</taxon>
        <taxon>Metazoa</taxon>
        <taxon>Ecdysozoa</taxon>
        <taxon>Arthropoda</taxon>
        <taxon>Hexapoda</taxon>
        <taxon>Insecta</taxon>
        <taxon>Pterygota</taxon>
        <taxon>Neoptera</taxon>
        <taxon>Endopterygota</taxon>
        <taxon>Diptera</taxon>
        <taxon>Nematocera</taxon>
        <taxon>Culicoidea</taxon>
        <taxon>Culicidae</taxon>
        <taxon>Anophelinae</taxon>
        <taxon>Anopheles</taxon>
    </lineage>
</organism>
<dbReference type="PANTHER" id="PTHR20898:SF0">
    <property type="entry name" value="DAEDALUS ON 3-RELATED"/>
    <property type="match status" value="1"/>
</dbReference>
<reference evidence="1" key="1">
    <citation type="submission" date="2022-08" db="UniProtKB">
        <authorList>
            <consortium name="EnsemblMetazoa"/>
        </authorList>
    </citation>
    <scope>IDENTIFICATION</scope>
    <source>
        <strain evidence="1">Dongola</strain>
    </source>
</reference>
<dbReference type="AlphaFoldDB" id="A0A1I8JTK5"/>
<dbReference type="Proteomes" id="UP000075840">
    <property type="component" value="Unassembled WGS sequence"/>
</dbReference>
<dbReference type="VEuPathDB" id="VectorBase:AARA016079"/>
<protein>
    <submittedName>
        <fullName evidence="1">Uncharacterized protein</fullName>
    </submittedName>
</protein>
<evidence type="ECO:0000313" key="1">
    <source>
        <dbReference type="EnsemblMetazoa" id="AARA016079-PA"/>
    </source>
</evidence>